<accession>A0ABU5KBR9</accession>
<proteinExistence type="predicted"/>
<protein>
    <submittedName>
        <fullName evidence="1">Uncharacterized protein</fullName>
    </submittedName>
</protein>
<gene>
    <name evidence="1" type="ORF">SFC79_11570</name>
</gene>
<name>A0ABU5KBR9_9ACTN</name>
<dbReference type="EMBL" id="JAXQPW010000004">
    <property type="protein sequence ID" value="MDZ5662403.1"/>
    <property type="molecule type" value="Genomic_DNA"/>
</dbReference>
<dbReference type="Proteomes" id="UP001291999">
    <property type="component" value="Unassembled WGS sequence"/>
</dbReference>
<organism evidence="1 2">
    <name type="scientific">Nocardioides renjunii</name>
    <dbReference type="NCBI Taxonomy" id="3095075"/>
    <lineage>
        <taxon>Bacteria</taxon>
        <taxon>Bacillati</taxon>
        <taxon>Actinomycetota</taxon>
        <taxon>Actinomycetes</taxon>
        <taxon>Propionibacteriales</taxon>
        <taxon>Nocardioidaceae</taxon>
        <taxon>Nocardioides</taxon>
    </lineage>
</organism>
<comment type="caution">
    <text evidence="1">The sequence shown here is derived from an EMBL/GenBank/DDBJ whole genome shotgun (WGS) entry which is preliminary data.</text>
</comment>
<evidence type="ECO:0000313" key="2">
    <source>
        <dbReference type="Proteomes" id="UP001291999"/>
    </source>
</evidence>
<reference evidence="1 2" key="1">
    <citation type="submission" date="2023-11" db="EMBL/GenBank/DDBJ databases">
        <title>Novel species in genus Nocardioides.</title>
        <authorList>
            <person name="Zhou H."/>
        </authorList>
    </citation>
    <scope>NUCLEOTIDE SEQUENCE [LARGE SCALE GENOMIC DNA]</scope>
    <source>
        <strain evidence="1 2">S-58</strain>
    </source>
</reference>
<sequence length="80" mass="8854">MDQQAQPGAHEDLDDVTWVASDGLRYARAEVALLFKAAQAREKDRWDAAVCLPMLSEESRAWLRGAVAAMDPSHAWLSSL</sequence>
<keyword evidence="2" id="KW-1185">Reference proteome</keyword>
<dbReference type="RefSeq" id="WP_322424478.1">
    <property type="nucleotide sequence ID" value="NZ_JAXQPW010000004.1"/>
</dbReference>
<evidence type="ECO:0000313" key="1">
    <source>
        <dbReference type="EMBL" id="MDZ5662403.1"/>
    </source>
</evidence>